<sequence length="186" mass="20956" precursor="true">MFTTRVMFAAMLSCCCYFAVGDDPFPNGQRQEIVLQEPASTVDEALKRWSAAEAEATKELETAQQAYADRIAAVTQHVVNDLEVIARRKIAAGELAEAFKVWEKVLEMDAENESAKTIFKTIGRMDVLEPKETPVANDIDNRRIWRAASSGEPKFVKQFNGLWIEIRSTGKKRDGPNRRAPHTRLN</sequence>
<keyword evidence="3" id="KW-1185">Reference proteome</keyword>
<name>A0A5B9QGI0_9BACT</name>
<keyword evidence="1" id="KW-0732">Signal</keyword>
<feature type="chain" id="PRO_5023089994" description="Tetratricopeptide repeat protein" evidence="1">
    <location>
        <begin position="22"/>
        <end position="186"/>
    </location>
</feature>
<evidence type="ECO:0000313" key="2">
    <source>
        <dbReference type="EMBL" id="QEG38138.1"/>
    </source>
</evidence>
<feature type="signal peptide" evidence="1">
    <location>
        <begin position="1"/>
        <end position="21"/>
    </location>
</feature>
<proteinExistence type="predicted"/>
<dbReference type="RefSeq" id="WP_148080018.1">
    <property type="nucleotide sequence ID" value="NZ_CP042914.1"/>
</dbReference>
<dbReference type="EMBL" id="CP042914">
    <property type="protein sequence ID" value="QEG38138.1"/>
    <property type="molecule type" value="Genomic_DNA"/>
</dbReference>
<dbReference type="KEGG" id="rul:UC8_00910"/>
<organism evidence="2 3">
    <name type="scientific">Roseimaritima ulvae</name>
    <dbReference type="NCBI Taxonomy" id="980254"/>
    <lineage>
        <taxon>Bacteria</taxon>
        <taxon>Pseudomonadati</taxon>
        <taxon>Planctomycetota</taxon>
        <taxon>Planctomycetia</taxon>
        <taxon>Pirellulales</taxon>
        <taxon>Pirellulaceae</taxon>
        <taxon>Roseimaritima</taxon>
    </lineage>
</organism>
<protein>
    <recommendedName>
        <fullName evidence="4">Tetratricopeptide repeat protein</fullName>
    </recommendedName>
</protein>
<evidence type="ECO:0000256" key="1">
    <source>
        <dbReference type="SAM" id="SignalP"/>
    </source>
</evidence>
<dbReference type="AlphaFoldDB" id="A0A5B9QGI0"/>
<gene>
    <name evidence="2" type="ORF">UC8_00910</name>
</gene>
<reference evidence="2 3" key="1">
    <citation type="submission" date="2019-08" db="EMBL/GenBank/DDBJ databases">
        <title>Deep-cultivation of Planctomycetes and their phenomic and genomic characterization uncovers novel biology.</title>
        <authorList>
            <person name="Wiegand S."/>
            <person name="Jogler M."/>
            <person name="Boedeker C."/>
            <person name="Pinto D."/>
            <person name="Vollmers J."/>
            <person name="Rivas-Marin E."/>
            <person name="Kohn T."/>
            <person name="Peeters S.H."/>
            <person name="Heuer A."/>
            <person name="Rast P."/>
            <person name="Oberbeckmann S."/>
            <person name="Bunk B."/>
            <person name="Jeske O."/>
            <person name="Meyerdierks A."/>
            <person name="Storesund J.E."/>
            <person name="Kallscheuer N."/>
            <person name="Luecker S."/>
            <person name="Lage O.M."/>
            <person name="Pohl T."/>
            <person name="Merkel B.J."/>
            <person name="Hornburger P."/>
            <person name="Mueller R.-W."/>
            <person name="Bruemmer F."/>
            <person name="Labrenz M."/>
            <person name="Spormann A.M."/>
            <person name="Op den Camp H."/>
            <person name="Overmann J."/>
            <person name="Amann R."/>
            <person name="Jetten M.S.M."/>
            <person name="Mascher T."/>
            <person name="Medema M.H."/>
            <person name="Devos D.P."/>
            <person name="Kaster A.-K."/>
            <person name="Ovreas L."/>
            <person name="Rohde M."/>
            <person name="Galperin M.Y."/>
            <person name="Jogler C."/>
        </authorList>
    </citation>
    <scope>NUCLEOTIDE SEQUENCE [LARGE SCALE GENOMIC DNA]</scope>
    <source>
        <strain evidence="2 3">UC8</strain>
    </source>
</reference>
<evidence type="ECO:0000313" key="3">
    <source>
        <dbReference type="Proteomes" id="UP000325286"/>
    </source>
</evidence>
<evidence type="ECO:0008006" key="4">
    <source>
        <dbReference type="Google" id="ProtNLM"/>
    </source>
</evidence>
<dbReference type="Proteomes" id="UP000325286">
    <property type="component" value="Chromosome"/>
</dbReference>
<accession>A0A5B9QGI0</accession>